<dbReference type="GO" id="GO:0005886">
    <property type="term" value="C:plasma membrane"/>
    <property type="evidence" value="ECO:0007669"/>
    <property type="project" value="UniProtKB-SubCell"/>
</dbReference>
<evidence type="ECO:0000313" key="10">
    <source>
        <dbReference type="Proteomes" id="UP000317371"/>
    </source>
</evidence>
<sequence length="285" mass="32118">MVLRSYRTQVLLGHLILHAILIAGSVMMLIPLAWTISTSLKTMQQIAVWPPEWIPNPVMWRNYIEVFQAAPVTLWLRNSLVIVAANVIGSVITCSFVAYGFARVQFPGRDALFLLLLSTLMMPYIVRLIPLYVIYNQIGWINTFLPVTIPQLLGRNPFFIFLLRQFFRGIPFELSDAARIDGCSEFGIWWRIVLPLSKPALAAVTIFAFRDSWDNFLAPLIYMAGRPDLRPLAVGLYTLRGGGGQLPDTHYLMALSTLMIIPMLVIFALGQRYFIQGVTISGLKG</sequence>
<name>A0A540VER5_9CHLR</name>
<evidence type="ECO:0000256" key="6">
    <source>
        <dbReference type="ARBA" id="ARBA00023136"/>
    </source>
</evidence>
<dbReference type="CDD" id="cd06261">
    <property type="entry name" value="TM_PBP2"/>
    <property type="match status" value="1"/>
</dbReference>
<keyword evidence="5 7" id="KW-1133">Transmembrane helix</keyword>
<proteinExistence type="inferred from homology"/>
<keyword evidence="10" id="KW-1185">Reference proteome</keyword>
<keyword evidence="2 7" id="KW-0813">Transport</keyword>
<evidence type="ECO:0000256" key="5">
    <source>
        <dbReference type="ARBA" id="ARBA00022989"/>
    </source>
</evidence>
<evidence type="ECO:0000256" key="1">
    <source>
        <dbReference type="ARBA" id="ARBA00004651"/>
    </source>
</evidence>
<organism evidence="9 10">
    <name type="scientific">Litorilinea aerophila</name>
    <dbReference type="NCBI Taxonomy" id="1204385"/>
    <lineage>
        <taxon>Bacteria</taxon>
        <taxon>Bacillati</taxon>
        <taxon>Chloroflexota</taxon>
        <taxon>Caldilineae</taxon>
        <taxon>Caldilineales</taxon>
        <taxon>Caldilineaceae</taxon>
        <taxon>Litorilinea</taxon>
    </lineage>
</organism>
<comment type="subcellular location">
    <subcellularLocation>
        <location evidence="1 7">Cell membrane</location>
        <topology evidence="1 7">Multi-pass membrane protein</topology>
    </subcellularLocation>
</comment>
<dbReference type="SUPFAM" id="SSF161098">
    <property type="entry name" value="MetI-like"/>
    <property type="match status" value="1"/>
</dbReference>
<feature type="transmembrane region" description="Helical" evidence="7">
    <location>
        <begin position="188"/>
        <end position="209"/>
    </location>
</feature>
<dbReference type="InterPro" id="IPR035906">
    <property type="entry name" value="MetI-like_sf"/>
</dbReference>
<dbReference type="GO" id="GO:0055085">
    <property type="term" value="P:transmembrane transport"/>
    <property type="evidence" value="ECO:0007669"/>
    <property type="project" value="InterPro"/>
</dbReference>
<dbReference type="Pfam" id="PF00528">
    <property type="entry name" value="BPD_transp_1"/>
    <property type="match status" value="1"/>
</dbReference>
<comment type="caution">
    <text evidence="9">The sequence shown here is derived from an EMBL/GenBank/DDBJ whole genome shotgun (WGS) entry which is preliminary data.</text>
</comment>
<feature type="domain" description="ABC transmembrane type-1" evidence="8">
    <location>
        <begin position="76"/>
        <end position="270"/>
    </location>
</feature>
<dbReference type="Gene3D" id="1.10.3720.10">
    <property type="entry name" value="MetI-like"/>
    <property type="match status" value="1"/>
</dbReference>
<accession>A0A540VER5</accession>
<dbReference type="InParanoid" id="A0A540VER5"/>
<dbReference type="OrthoDB" id="9810086at2"/>
<evidence type="ECO:0000259" key="8">
    <source>
        <dbReference type="PROSITE" id="PS50928"/>
    </source>
</evidence>
<dbReference type="InterPro" id="IPR000515">
    <property type="entry name" value="MetI-like"/>
</dbReference>
<protein>
    <submittedName>
        <fullName evidence="9">Carbohydrate ABC transporter permease</fullName>
    </submittedName>
</protein>
<evidence type="ECO:0000256" key="2">
    <source>
        <dbReference type="ARBA" id="ARBA00022448"/>
    </source>
</evidence>
<dbReference type="EMBL" id="VIGC01000022">
    <property type="protein sequence ID" value="TQE94623.1"/>
    <property type="molecule type" value="Genomic_DNA"/>
</dbReference>
<feature type="transmembrane region" description="Helical" evidence="7">
    <location>
        <begin position="251"/>
        <end position="270"/>
    </location>
</feature>
<keyword evidence="3" id="KW-1003">Cell membrane</keyword>
<keyword evidence="4 7" id="KW-0812">Transmembrane</keyword>
<dbReference type="PANTHER" id="PTHR43744:SF12">
    <property type="entry name" value="ABC TRANSPORTER PERMEASE PROTEIN MG189-RELATED"/>
    <property type="match status" value="1"/>
</dbReference>
<comment type="similarity">
    <text evidence="7">Belongs to the binding-protein-dependent transport system permease family.</text>
</comment>
<dbReference type="AlphaFoldDB" id="A0A540VER5"/>
<feature type="transmembrane region" description="Helical" evidence="7">
    <location>
        <begin position="80"/>
        <end position="101"/>
    </location>
</feature>
<dbReference type="PROSITE" id="PS50928">
    <property type="entry name" value="ABC_TM1"/>
    <property type="match status" value="1"/>
</dbReference>
<dbReference type="RefSeq" id="WP_141611194.1">
    <property type="nucleotide sequence ID" value="NZ_VIGC02000022.1"/>
</dbReference>
<evidence type="ECO:0000256" key="3">
    <source>
        <dbReference type="ARBA" id="ARBA00022475"/>
    </source>
</evidence>
<dbReference type="Proteomes" id="UP000317371">
    <property type="component" value="Unassembled WGS sequence"/>
</dbReference>
<feature type="transmembrane region" description="Helical" evidence="7">
    <location>
        <begin position="12"/>
        <end position="34"/>
    </location>
</feature>
<evidence type="ECO:0000313" key="9">
    <source>
        <dbReference type="EMBL" id="TQE94623.1"/>
    </source>
</evidence>
<reference evidence="9 10" key="1">
    <citation type="submission" date="2019-06" db="EMBL/GenBank/DDBJ databases">
        <title>Genome sequence of Litorilinea aerophila BAA-2444.</title>
        <authorList>
            <person name="Maclea K.S."/>
            <person name="Maurais E.G."/>
            <person name="Iannazzi L.C."/>
        </authorList>
    </citation>
    <scope>NUCLEOTIDE SEQUENCE [LARGE SCALE GENOMIC DNA]</scope>
    <source>
        <strain evidence="9 10">ATCC BAA-2444</strain>
    </source>
</reference>
<dbReference type="PANTHER" id="PTHR43744">
    <property type="entry name" value="ABC TRANSPORTER PERMEASE PROTEIN MG189-RELATED-RELATED"/>
    <property type="match status" value="1"/>
</dbReference>
<feature type="transmembrane region" description="Helical" evidence="7">
    <location>
        <begin position="113"/>
        <end position="135"/>
    </location>
</feature>
<gene>
    <name evidence="9" type="ORF">FKZ61_16205</name>
</gene>
<evidence type="ECO:0000256" key="4">
    <source>
        <dbReference type="ARBA" id="ARBA00022692"/>
    </source>
</evidence>
<evidence type="ECO:0000256" key="7">
    <source>
        <dbReference type="RuleBase" id="RU363032"/>
    </source>
</evidence>
<keyword evidence="6 7" id="KW-0472">Membrane</keyword>